<keyword evidence="2" id="KW-1185">Reference proteome</keyword>
<accession>A0AAQ3NVC3</accession>
<dbReference type="EMBL" id="CP144698">
    <property type="protein sequence ID" value="WVZ16213.1"/>
    <property type="molecule type" value="Genomic_DNA"/>
</dbReference>
<evidence type="ECO:0000313" key="2">
    <source>
        <dbReference type="Proteomes" id="UP001374535"/>
    </source>
</evidence>
<dbReference type="Proteomes" id="UP001374535">
    <property type="component" value="Chromosome 3"/>
</dbReference>
<proteinExistence type="predicted"/>
<sequence>MVQWQRHIFPFLRHIHKRVVDHHHANPSAPSLVISRLASSLSQGQIGRRAWTITTPTLPYFSRPIFLGFQHQFCGHPVAVFIPSERETEVGHVMRGYMSFAVISGGETMFLVANILGMS</sequence>
<name>A0AAQ3NVC3_VIGMU</name>
<evidence type="ECO:0000313" key="1">
    <source>
        <dbReference type="EMBL" id="WVZ16213.1"/>
    </source>
</evidence>
<dbReference type="AlphaFoldDB" id="A0AAQ3NVC3"/>
<reference evidence="1 2" key="1">
    <citation type="journal article" date="2023" name="Life. Sci Alliance">
        <title>Evolutionary insights into 3D genome organization and epigenetic landscape of Vigna mungo.</title>
        <authorList>
            <person name="Junaid A."/>
            <person name="Singh B."/>
            <person name="Bhatia S."/>
        </authorList>
    </citation>
    <scope>NUCLEOTIDE SEQUENCE [LARGE SCALE GENOMIC DNA]</scope>
    <source>
        <strain evidence="1">Urdbean</strain>
    </source>
</reference>
<protein>
    <submittedName>
        <fullName evidence="1">Uncharacterized protein</fullName>
    </submittedName>
</protein>
<gene>
    <name evidence="1" type="ORF">V8G54_009195</name>
</gene>
<organism evidence="1 2">
    <name type="scientific">Vigna mungo</name>
    <name type="common">Black gram</name>
    <name type="synonym">Phaseolus mungo</name>
    <dbReference type="NCBI Taxonomy" id="3915"/>
    <lineage>
        <taxon>Eukaryota</taxon>
        <taxon>Viridiplantae</taxon>
        <taxon>Streptophyta</taxon>
        <taxon>Embryophyta</taxon>
        <taxon>Tracheophyta</taxon>
        <taxon>Spermatophyta</taxon>
        <taxon>Magnoliopsida</taxon>
        <taxon>eudicotyledons</taxon>
        <taxon>Gunneridae</taxon>
        <taxon>Pentapetalae</taxon>
        <taxon>rosids</taxon>
        <taxon>fabids</taxon>
        <taxon>Fabales</taxon>
        <taxon>Fabaceae</taxon>
        <taxon>Papilionoideae</taxon>
        <taxon>50 kb inversion clade</taxon>
        <taxon>NPAAA clade</taxon>
        <taxon>indigoferoid/millettioid clade</taxon>
        <taxon>Phaseoleae</taxon>
        <taxon>Vigna</taxon>
    </lineage>
</organism>